<evidence type="ECO:0000259" key="2">
    <source>
        <dbReference type="PROSITE" id="PS51390"/>
    </source>
</evidence>
<comment type="caution">
    <text evidence="3">The sequence shown here is derived from an EMBL/GenBank/DDBJ whole genome shotgun (WGS) entry which is preliminary data.</text>
</comment>
<dbReference type="CDD" id="cd00199">
    <property type="entry name" value="WAP"/>
    <property type="match status" value="1"/>
</dbReference>
<reference evidence="3" key="1">
    <citation type="submission" date="2020-03" db="EMBL/GenBank/DDBJ databases">
        <title>Studies in the Genomics of Life Span.</title>
        <authorList>
            <person name="Glass D."/>
        </authorList>
    </citation>
    <scope>NUCLEOTIDE SEQUENCE</scope>
    <source>
        <strain evidence="3">LTLLF</strain>
        <tissue evidence="3">Muscle</tissue>
    </source>
</reference>
<dbReference type="InterPro" id="IPR008197">
    <property type="entry name" value="WAP_dom"/>
</dbReference>
<proteinExistence type="predicted"/>
<name>A0A8J6KNA3_MICOH</name>
<dbReference type="GO" id="GO:0030414">
    <property type="term" value="F:peptidase inhibitor activity"/>
    <property type="evidence" value="ECO:0007669"/>
    <property type="project" value="InterPro"/>
</dbReference>
<dbReference type="Proteomes" id="UP000710432">
    <property type="component" value="Unassembled WGS sequence"/>
</dbReference>
<accession>A0A8J6KNA3</accession>
<protein>
    <submittedName>
        <fullName evidence="3">WAP four-disulfide core domain protein 2</fullName>
    </submittedName>
</protein>
<feature type="domain" description="WAP" evidence="2">
    <location>
        <begin position="64"/>
        <end position="112"/>
    </location>
</feature>
<dbReference type="AlphaFoldDB" id="A0A8J6KNA3"/>
<dbReference type="GO" id="GO:0005576">
    <property type="term" value="C:extracellular region"/>
    <property type="evidence" value="ECO:0007669"/>
    <property type="project" value="InterPro"/>
</dbReference>
<dbReference type="InterPro" id="IPR036645">
    <property type="entry name" value="Elafin-like_sf"/>
</dbReference>
<feature type="signal peptide" evidence="1">
    <location>
        <begin position="1"/>
        <end position="29"/>
    </location>
</feature>
<feature type="chain" id="PRO_5035290657" evidence="1">
    <location>
        <begin position="30"/>
        <end position="113"/>
    </location>
</feature>
<evidence type="ECO:0000256" key="1">
    <source>
        <dbReference type="SAM" id="SignalP"/>
    </source>
</evidence>
<dbReference type="PROSITE" id="PS51390">
    <property type="entry name" value="WAP"/>
    <property type="match status" value="1"/>
</dbReference>
<dbReference type="Pfam" id="PF00095">
    <property type="entry name" value="WAP"/>
    <property type="match status" value="1"/>
</dbReference>
<evidence type="ECO:0000313" key="3">
    <source>
        <dbReference type="EMBL" id="KAH0503439.1"/>
    </source>
</evidence>
<organism evidence="3 4">
    <name type="scientific">Microtus ochrogaster</name>
    <name type="common">Prairie vole</name>
    <dbReference type="NCBI Taxonomy" id="79684"/>
    <lineage>
        <taxon>Eukaryota</taxon>
        <taxon>Metazoa</taxon>
        <taxon>Chordata</taxon>
        <taxon>Craniata</taxon>
        <taxon>Vertebrata</taxon>
        <taxon>Euteleostomi</taxon>
        <taxon>Mammalia</taxon>
        <taxon>Eutheria</taxon>
        <taxon>Euarchontoglires</taxon>
        <taxon>Glires</taxon>
        <taxon>Rodentia</taxon>
        <taxon>Myomorpha</taxon>
        <taxon>Muroidea</taxon>
        <taxon>Cricetidae</taxon>
        <taxon>Arvicolinae</taxon>
        <taxon>Microtus</taxon>
    </lineage>
</organism>
<evidence type="ECO:0000313" key="4">
    <source>
        <dbReference type="Proteomes" id="UP000710432"/>
    </source>
</evidence>
<dbReference type="Gene3D" id="4.10.75.10">
    <property type="entry name" value="Elafin-like"/>
    <property type="match status" value="1"/>
</dbReference>
<dbReference type="SMART" id="SM00217">
    <property type="entry name" value="WAP"/>
    <property type="match status" value="1"/>
</dbReference>
<dbReference type="SUPFAM" id="SSF57256">
    <property type="entry name" value="Elafin-like"/>
    <property type="match status" value="1"/>
</dbReference>
<keyword evidence="1" id="KW-0732">Signal</keyword>
<gene>
    <name evidence="3" type="ORF">LTLLF_189305</name>
</gene>
<dbReference type="EMBL" id="JAATJU010025552">
    <property type="protein sequence ID" value="KAH0503439.1"/>
    <property type="molecule type" value="Genomic_DNA"/>
</dbReference>
<sequence length="113" mass="11760">MPACCLCLRAAGLPLGLLLSTPLSGAGLAEEELWDTSSSINPTFPSEGGQVSTLAPAAAMDEGVLEKQGSCTSVDFPKLGICEDQFQVDSQCPGNMKCCRNGRGEMTCATPKF</sequence>